<dbReference type="InterPro" id="IPR036612">
    <property type="entry name" value="KH_dom_type_1_sf"/>
</dbReference>
<dbReference type="InterPro" id="IPR003593">
    <property type="entry name" value="AAA+_ATPase"/>
</dbReference>
<dbReference type="InterPro" id="IPR027417">
    <property type="entry name" value="P-loop_NTPase"/>
</dbReference>
<accession>A0A0A7UYM1</accession>
<dbReference type="GeneID" id="24816457"/>
<dbReference type="Proteomes" id="UP000241022">
    <property type="component" value="Unassembled WGS sequence"/>
</dbReference>
<reference evidence="6" key="2">
    <citation type="submission" date="2016-05" db="EMBL/GenBank/DDBJ databases">
        <authorList>
            <person name="Dupont C."/>
            <person name="Santoro A."/>
        </authorList>
    </citation>
    <scope>NUCLEOTIDE SEQUENCE [LARGE SCALE GENOMIC DNA]</scope>
    <source>
        <strain evidence="6">U25</strain>
    </source>
</reference>
<reference evidence="4 6" key="4">
    <citation type="submission" date="2018-04" db="EMBL/GenBank/DDBJ databases">
        <title>Transcriptomics of ammonia oxidizing archaea.</title>
        <authorList>
            <person name="Carini P."/>
        </authorList>
    </citation>
    <scope>NUCLEOTIDE SEQUENCE [LARGE SCALE GENOMIC DNA]</scope>
    <source>
        <strain evidence="4 6">U25</strain>
    </source>
</reference>
<dbReference type="InterPro" id="IPR009019">
    <property type="entry name" value="KH_sf_prok-type"/>
</dbReference>
<dbReference type="InterPro" id="IPR001482">
    <property type="entry name" value="T2SS/T4SS_dom"/>
</dbReference>
<name>A0A0A7UYM1_9ARCH</name>
<dbReference type="RefSeq" id="WP_052433852.1">
    <property type="nucleotide sequence ID" value="NZ_CP007026.1"/>
</dbReference>
<dbReference type="Proteomes" id="UP000030944">
    <property type="component" value="Chromosome"/>
</dbReference>
<dbReference type="PANTHER" id="PTHR11603:SF147">
    <property type="entry name" value="MEMBRANE PROTEIN"/>
    <property type="match status" value="1"/>
</dbReference>
<dbReference type="Gene3D" id="3.40.50.300">
    <property type="entry name" value="P-loop containing nucleotide triphosphate hydrolases"/>
    <property type="match status" value="1"/>
</dbReference>
<evidence type="ECO:0000313" key="4">
    <source>
        <dbReference type="EMBL" id="PTL87829.1"/>
    </source>
</evidence>
<dbReference type="InterPro" id="IPR052041">
    <property type="entry name" value="Nucleic_acid_metab_PIN/TRAM"/>
</dbReference>
<dbReference type="GO" id="GO:0003723">
    <property type="term" value="F:RNA binding"/>
    <property type="evidence" value="ECO:0007669"/>
    <property type="project" value="UniProtKB-UniRule"/>
</dbReference>
<proteinExistence type="predicted"/>
<dbReference type="Gene3D" id="3.30.1370.10">
    <property type="entry name" value="K Homology domain, type 1"/>
    <property type="match status" value="1"/>
</dbReference>
<dbReference type="SUPFAM" id="SSF54814">
    <property type="entry name" value="Prokaryotic type KH domain (KH-domain type II)"/>
    <property type="match status" value="1"/>
</dbReference>
<reference evidence="3 5" key="1">
    <citation type="journal article" date="2015" name="Proc. Natl. Acad. Sci. U.S.A.">
        <title>Genomic and proteomic characterization of "Candidatus Nitrosopelagicus brevis": An ammonia-oxidizing archaeon from the open ocean.</title>
        <authorList>
            <person name="Santoro A.E."/>
            <person name="Dupont C.L."/>
            <person name="Richter R.A."/>
            <person name="Craig M.T."/>
            <person name="Carini P."/>
            <person name="McIlvin M.R."/>
            <person name="Yang Y."/>
            <person name="Orsi W.D."/>
            <person name="Moran D.M."/>
            <person name="Saito M.A."/>
        </authorList>
    </citation>
    <scope>NUCLEOTIDE SEQUENCE [LARGE SCALE GENOMIC DNA]</scope>
    <source>
        <strain evidence="3">CN25</strain>
        <strain evidence="5">V2</strain>
    </source>
</reference>
<dbReference type="OrthoDB" id="7146at2157"/>
<keyword evidence="6" id="KW-1185">Reference proteome</keyword>
<gene>
    <name evidence="4" type="ORF">A7X95_00640</name>
    <name evidence="3" type="ORF">T478_0563</name>
</gene>
<reference evidence="4" key="3">
    <citation type="submission" date="2016-05" db="EMBL/GenBank/DDBJ databases">
        <authorList>
            <person name="Lavstsen T."/>
            <person name="Jespersen J.S."/>
        </authorList>
    </citation>
    <scope>NUCLEOTIDE SEQUENCE [LARGE SCALE GENOMIC DNA]</scope>
    <source>
        <strain evidence="4">U25</strain>
    </source>
</reference>
<dbReference type="EMBL" id="LXWN01000001">
    <property type="protein sequence ID" value="PTL87829.1"/>
    <property type="molecule type" value="Genomic_DNA"/>
</dbReference>
<evidence type="ECO:0000313" key="6">
    <source>
        <dbReference type="Proteomes" id="UP000241022"/>
    </source>
</evidence>
<dbReference type="SMART" id="SM00382">
    <property type="entry name" value="AAA"/>
    <property type="match status" value="1"/>
</dbReference>
<feature type="domain" description="AAA+ ATPase" evidence="2">
    <location>
        <begin position="143"/>
        <end position="278"/>
    </location>
</feature>
<dbReference type="SUPFAM" id="SSF52540">
    <property type="entry name" value="P-loop containing nucleoside triphosphate hydrolases"/>
    <property type="match status" value="1"/>
</dbReference>
<evidence type="ECO:0000313" key="5">
    <source>
        <dbReference type="Proteomes" id="UP000030944"/>
    </source>
</evidence>
<organism evidence="3 5">
    <name type="scientific">Candidatus Nitrosopelagicus brevis</name>
    <dbReference type="NCBI Taxonomy" id="1410606"/>
    <lineage>
        <taxon>Archaea</taxon>
        <taxon>Nitrososphaerota</taxon>
    </lineage>
</organism>
<dbReference type="AlphaFoldDB" id="A0A0A7UYM1"/>
<dbReference type="NCBIfam" id="NF010335">
    <property type="entry name" value="PRK13764.1"/>
    <property type="match status" value="1"/>
</dbReference>
<dbReference type="Pfam" id="PF00013">
    <property type="entry name" value="KH_1"/>
    <property type="match status" value="1"/>
</dbReference>
<dbReference type="PANTHER" id="PTHR11603">
    <property type="entry name" value="AAA FAMILY ATPASE"/>
    <property type="match status" value="1"/>
</dbReference>
<dbReference type="STRING" id="1410606.T478_0563"/>
<evidence type="ECO:0000313" key="3">
    <source>
        <dbReference type="EMBL" id="AJA91909.1"/>
    </source>
</evidence>
<keyword evidence="1" id="KW-0694">RNA-binding</keyword>
<evidence type="ECO:0000256" key="1">
    <source>
        <dbReference type="PROSITE-ProRule" id="PRU00117"/>
    </source>
</evidence>
<sequence>MSDLQKSESEFSISEQQTPDLEFLKFFDPTTMSIHLKENQKPLGKKGMPGSFELVELDTKTLHRDYLEIITNQILSAIDDETLGNTEISKPGALVIQYRDYRIAITRPPFSELLEITIVHPIKQMSLEDYQLSEKLMSRLETQAEGILISGAPGSGKSTLASGIANFFNRSGKIVKTFESPRDLQVDSGVTQYTRLDGSFENSADILLLVRPDYTIFDEVRRREDFRIFSDLRLTGVGMVGVVHANTPIDAIQRFIGKIELGIIPNVLDTVIYVKDGGISKVYRLELKVKVPSGMVEQDLARPVIEISDFETNTLEYEIYTFGEENIIIPVDENGSQKTGIEHLAEEKILDRLYRFDSHPKVEFLGPGRIKVFVSGDSIPALIGKAGKTIQELEKSLGLHIDVEEHGAQRELPSQSLPYDFSESGTALIFEVDRQFTGNVASFVVNDEFLFSVRIGKRGKIKVLKRSSEGKRFSRFVNNDDNLEIFLKRD</sequence>
<dbReference type="PROSITE" id="PS50084">
    <property type="entry name" value="KH_TYPE_1"/>
    <property type="match status" value="1"/>
</dbReference>
<dbReference type="EMBL" id="CP007026">
    <property type="protein sequence ID" value="AJA91909.1"/>
    <property type="molecule type" value="Genomic_DNA"/>
</dbReference>
<dbReference type="HOGENOM" id="CLU_023387_0_0_2"/>
<dbReference type="KEGG" id="nbv:T478_0563"/>
<dbReference type="Pfam" id="PF00437">
    <property type="entry name" value="T2SSE"/>
    <property type="match status" value="1"/>
</dbReference>
<dbReference type="InterPro" id="IPR004088">
    <property type="entry name" value="KH_dom_type_1"/>
</dbReference>
<evidence type="ECO:0000259" key="2">
    <source>
        <dbReference type="SMART" id="SM00382"/>
    </source>
</evidence>
<protein>
    <submittedName>
        <fullName evidence="4">ATPase</fullName>
    </submittedName>
    <submittedName>
        <fullName evidence="3">Type II/IV secretion system protein</fullName>
    </submittedName>
</protein>